<evidence type="ECO:0000313" key="3">
    <source>
        <dbReference type="Proteomes" id="UP001234495"/>
    </source>
</evidence>
<keyword evidence="1" id="KW-1133">Transmembrane helix</keyword>
<name>A0ABT9ZAE7_9BACI</name>
<proteinExistence type="predicted"/>
<gene>
    <name evidence="2" type="ORF">J2S19_000462</name>
</gene>
<feature type="transmembrane region" description="Helical" evidence="1">
    <location>
        <begin position="6"/>
        <end position="25"/>
    </location>
</feature>
<keyword evidence="2" id="KW-0969">Cilium</keyword>
<accession>A0ABT9ZAE7</accession>
<keyword evidence="2" id="KW-0966">Cell projection</keyword>
<dbReference type="EMBL" id="JAUSUD010000001">
    <property type="protein sequence ID" value="MDQ0229212.1"/>
    <property type="molecule type" value="Genomic_DNA"/>
</dbReference>
<keyword evidence="2" id="KW-0282">Flagellum</keyword>
<dbReference type="Proteomes" id="UP001234495">
    <property type="component" value="Unassembled WGS sequence"/>
</dbReference>
<keyword evidence="1" id="KW-0472">Membrane</keyword>
<evidence type="ECO:0000313" key="2">
    <source>
        <dbReference type="EMBL" id="MDQ0229212.1"/>
    </source>
</evidence>
<comment type="caution">
    <text evidence="2">The sequence shown here is derived from an EMBL/GenBank/DDBJ whole genome shotgun (WGS) entry which is preliminary data.</text>
</comment>
<dbReference type="RefSeq" id="WP_307336511.1">
    <property type="nucleotide sequence ID" value="NZ_JAUSUD010000001.1"/>
</dbReference>
<feature type="transmembrane region" description="Helical" evidence="1">
    <location>
        <begin position="76"/>
        <end position="97"/>
    </location>
</feature>
<keyword evidence="1" id="KW-0812">Transmembrane</keyword>
<evidence type="ECO:0000256" key="1">
    <source>
        <dbReference type="SAM" id="Phobius"/>
    </source>
</evidence>
<keyword evidence="3" id="KW-1185">Reference proteome</keyword>
<protein>
    <submittedName>
        <fullName evidence="2">Flagellar biosynthesis protein FlhB</fullName>
    </submittedName>
</protein>
<organism evidence="2 3">
    <name type="scientific">Metabacillus malikii</name>
    <dbReference type="NCBI Taxonomy" id="1504265"/>
    <lineage>
        <taxon>Bacteria</taxon>
        <taxon>Bacillati</taxon>
        <taxon>Bacillota</taxon>
        <taxon>Bacilli</taxon>
        <taxon>Bacillales</taxon>
        <taxon>Bacillaceae</taxon>
        <taxon>Metabacillus</taxon>
    </lineage>
</organism>
<sequence>MGLKVEIYEIIIFMLVYGGLFLYTLRSISSKNKTLAYIKSIFLIMLYVFITTIIWFNYKAEEYHINNHSGLEPISFTAEAIVVVISISIYNIILLLFGIHFKRKRHSVNP</sequence>
<feature type="transmembrane region" description="Helical" evidence="1">
    <location>
        <begin position="37"/>
        <end position="56"/>
    </location>
</feature>
<reference evidence="2 3" key="1">
    <citation type="submission" date="2023-07" db="EMBL/GenBank/DDBJ databases">
        <title>Genomic Encyclopedia of Type Strains, Phase IV (KMG-IV): sequencing the most valuable type-strain genomes for metagenomic binning, comparative biology and taxonomic classification.</title>
        <authorList>
            <person name="Goeker M."/>
        </authorList>
    </citation>
    <scope>NUCLEOTIDE SEQUENCE [LARGE SCALE GENOMIC DNA]</scope>
    <source>
        <strain evidence="2 3">DSM 29005</strain>
    </source>
</reference>